<keyword evidence="2" id="KW-0805">Transcription regulation</keyword>
<dbReference type="InterPro" id="IPR013324">
    <property type="entry name" value="RNA_pol_sigma_r3/r4-like"/>
</dbReference>
<keyword evidence="3" id="KW-0731">Sigma factor</keyword>
<dbReference type="InterPro" id="IPR007627">
    <property type="entry name" value="RNA_pol_sigma70_r2"/>
</dbReference>
<dbReference type="SUPFAM" id="SSF88946">
    <property type="entry name" value="Sigma2 domain of RNA polymerase sigma factors"/>
    <property type="match status" value="1"/>
</dbReference>
<evidence type="ECO:0000256" key="2">
    <source>
        <dbReference type="ARBA" id="ARBA00023015"/>
    </source>
</evidence>
<feature type="domain" description="RNA polymerase sigma-70 region 2" evidence="7">
    <location>
        <begin position="17"/>
        <end position="88"/>
    </location>
</feature>
<dbReference type="RefSeq" id="WP_040742821.1">
    <property type="nucleotide sequence ID" value="NZ_QJKF01000015.1"/>
</dbReference>
<dbReference type="GO" id="GO:0006352">
    <property type="term" value="P:DNA-templated transcription initiation"/>
    <property type="evidence" value="ECO:0007669"/>
    <property type="project" value="InterPro"/>
</dbReference>
<evidence type="ECO:0000256" key="1">
    <source>
        <dbReference type="ARBA" id="ARBA00010641"/>
    </source>
</evidence>
<evidence type="ECO:0000259" key="7">
    <source>
        <dbReference type="Pfam" id="PF04542"/>
    </source>
</evidence>
<comment type="caution">
    <text evidence="8">The sequence shown here is derived from an EMBL/GenBank/DDBJ whole genome shotgun (WGS) entry which is preliminary data.</text>
</comment>
<dbReference type="Gene3D" id="1.10.1740.10">
    <property type="match status" value="1"/>
</dbReference>
<dbReference type="OrthoDB" id="4556370at2"/>
<dbReference type="InterPro" id="IPR039425">
    <property type="entry name" value="RNA_pol_sigma-70-like"/>
</dbReference>
<dbReference type="InterPro" id="IPR036388">
    <property type="entry name" value="WH-like_DNA-bd_sf"/>
</dbReference>
<dbReference type="Pfam" id="PF04542">
    <property type="entry name" value="Sigma70_r2"/>
    <property type="match status" value="1"/>
</dbReference>
<accession>A0A318JQR6</accession>
<dbReference type="SUPFAM" id="SSF88659">
    <property type="entry name" value="Sigma3 and sigma4 domains of RNA polymerase sigma factors"/>
    <property type="match status" value="1"/>
</dbReference>
<gene>
    <name evidence="8" type="ORF">DFR70_11544</name>
</gene>
<evidence type="ECO:0000256" key="6">
    <source>
        <dbReference type="SAM" id="MobiDB-lite"/>
    </source>
</evidence>
<feature type="region of interest" description="Disordered" evidence="6">
    <location>
        <begin position="185"/>
        <end position="212"/>
    </location>
</feature>
<dbReference type="PANTHER" id="PTHR43133">
    <property type="entry name" value="RNA POLYMERASE ECF-TYPE SIGMA FACTO"/>
    <property type="match status" value="1"/>
</dbReference>
<dbReference type="InterPro" id="IPR014284">
    <property type="entry name" value="RNA_pol_sigma-70_dom"/>
</dbReference>
<evidence type="ECO:0000313" key="9">
    <source>
        <dbReference type="Proteomes" id="UP000247569"/>
    </source>
</evidence>
<reference evidence="8 9" key="1">
    <citation type="submission" date="2018-05" db="EMBL/GenBank/DDBJ databases">
        <title>Genomic Encyclopedia of Type Strains, Phase IV (KMG-IV): sequencing the most valuable type-strain genomes for metagenomic binning, comparative biology and taxonomic classification.</title>
        <authorList>
            <person name="Goeker M."/>
        </authorList>
    </citation>
    <scope>NUCLEOTIDE SEQUENCE [LARGE SCALE GENOMIC DNA]</scope>
    <source>
        <strain evidence="8 9">DSM 44704</strain>
    </source>
</reference>
<dbReference type="EMBL" id="QJKF01000015">
    <property type="protein sequence ID" value="PXX58071.1"/>
    <property type="molecule type" value="Genomic_DNA"/>
</dbReference>
<proteinExistence type="inferred from homology"/>
<dbReference type="PANTHER" id="PTHR43133:SF8">
    <property type="entry name" value="RNA POLYMERASE SIGMA FACTOR HI_1459-RELATED"/>
    <property type="match status" value="1"/>
</dbReference>
<sequence>MTRRHVLANAERRFDDLFRTFSPAVFRFARREFRGDADRAHDIVQQVFTAVWQQYDRDFLGKPEVRKAQMIMTIAKRRVIDELRRTERILPLEEYDNDTVVPMFVPAAASENPAERVLNDDDLERFWHVLTCCLTASEYRVALMAWDLQLTDAEIASIVQTTVSTVYSHKCRARRKVSMVMNRGEDRIEFSPSSPEMKLPDREATRGGETTA</sequence>
<dbReference type="Proteomes" id="UP000247569">
    <property type="component" value="Unassembled WGS sequence"/>
</dbReference>
<protein>
    <submittedName>
        <fullName evidence="8">RNA polymerase sigma factor (Sigma-70 family)</fullName>
    </submittedName>
</protein>
<keyword evidence="5" id="KW-0804">Transcription</keyword>
<comment type="similarity">
    <text evidence="1">Belongs to the sigma-70 factor family. ECF subfamily.</text>
</comment>
<keyword evidence="4" id="KW-0238">DNA-binding</keyword>
<dbReference type="AlphaFoldDB" id="A0A318JQR6"/>
<evidence type="ECO:0000256" key="5">
    <source>
        <dbReference type="ARBA" id="ARBA00023163"/>
    </source>
</evidence>
<name>A0A318JQR6_9NOCA</name>
<dbReference type="NCBIfam" id="TIGR02937">
    <property type="entry name" value="sigma70-ECF"/>
    <property type="match status" value="1"/>
</dbReference>
<dbReference type="InterPro" id="IPR013325">
    <property type="entry name" value="RNA_pol_sigma_r2"/>
</dbReference>
<evidence type="ECO:0000256" key="3">
    <source>
        <dbReference type="ARBA" id="ARBA00023082"/>
    </source>
</evidence>
<dbReference type="Gene3D" id="1.10.10.10">
    <property type="entry name" value="Winged helix-like DNA-binding domain superfamily/Winged helix DNA-binding domain"/>
    <property type="match status" value="1"/>
</dbReference>
<dbReference type="GO" id="GO:0016987">
    <property type="term" value="F:sigma factor activity"/>
    <property type="evidence" value="ECO:0007669"/>
    <property type="project" value="UniProtKB-KW"/>
</dbReference>
<keyword evidence="9" id="KW-1185">Reference proteome</keyword>
<evidence type="ECO:0000313" key="8">
    <source>
        <dbReference type="EMBL" id="PXX58071.1"/>
    </source>
</evidence>
<organism evidence="8 9">
    <name type="scientific">Nocardia tenerifensis</name>
    <dbReference type="NCBI Taxonomy" id="228006"/>
    <lineage>
        <taxon>Bacteria</taxon>
        <taxon>Bacillati</taxon>
        <taxon>Actinomycetota</taxon>
        <taxon>Actinomycetes</taxon>
        <taxon>Mycobacteriales</taxon>
        <taxon>Nocardiaceae</taxon>
        <taxon>Nocardia</taxon>
    </lineage>
</organism>
<evidence type="ECO:0000256" key="4">
    <source>
        <dbReference type="ARBA" id="ARBA00023125"/>
    </source>
</evidence>
<dbReference type="GO" id="GO:0003677">
    <property type="term" value="F:DNA binding"/>
    <property type="evidence" value="ECO:0007669"/>
    <property type="project" value="UniProtKB-KW"/>
</dbReference>